<dbReference type="GO" id="GO:0045955">
    <property type="term" value="P:negative regulation of calcium ion-dependent exocytosis"/>
    <property type="evidence" value="ECO:0007669"/>
    <property type="project" value="TreeGrafter"/>
</dbReference>
<dbReference type="Proteomes" id="UP001221898">
    <property type="component" value="Unassembled WGS sequence"/>
</dbReference>
<proteinExistence type="predicted"/>
<evidence type="ECO:0000313" key="3">
    <source>
        <dbReference type="Proteomes" id="UP001221898"/>
    </source>
</evidence>
<feature type="compositionally biased region" description="Low complexity" evidence="1">
    <location>
        <begin position="92"/>
        <end position="113"/>
    </location>
</feature>
<reference evidence="2" key="1">
    <citation type="journal article" date="2023" name="Science">
        <title>Genome structures resolve the early diversification of teleost fishes.</title>
        <authorList>
            <person name="Parey E."/>
            <person name="Louis A."/>
            <person name="Montfort J."/>
            <person name="Bouchez O."/>
            <person name="Roques C."/>
            <person name="Iampietro C."/>
            <person name="Lluch J."/>
            <person name="Castinel A."/>
            <person name="Donnadieu C."/>
            <person name="Desvignes T."/>
            <person name="Floi Bucao C."/>
            <person name="Jouanno E."/>
            <person name="Wen M."/>
            <person name="Mejri S."/>
            <person name="Dirks R."/>
            <person name="Jansen H."/>
            <person name="Henkel C."/>
            <person name="Chen W.J."/>
            <person name="Zahm M."/>
            <person name="Cabau C."/>
            <person name="Klopp C."/>
            <person name="Thompson A.W."/>
            <person name="Robinson-Rechavi M."/>
            <person name="Braasch I."/>
            <person name="Lecointre G."/>
            <person name="Bobe J."/>
            <person name="Postlethwait J.H."/>
            <person name="Berthelot C."/>
            <person name="Roest Crollius H."/>
            <person name="Guiguen Y."/>
        </authorList>
    </citation>
    <scope>NUCLEOTIDE SEQUENCE</scope>
    <source>
        <strain evidence="2">NC1722</strain>
    </source>
</reference>
<dbReference type="PANTHER" id="PTHR28597:SF1">
    <property type="entry name" value="VOLTAGE-DEPENDENT CALCIUM CHANNEL BETA SUBUNIT-ASSOCIATED REGULATORY PROTEIN"/>
    <property type="match status" value="1"/>
</dbReference>
<keyword evidence="3" id="KW-1185">Reference proteome</keyword>
<dbReference type="PANTHER" id="PTHR28597">
    <property type="entry name" value="VOLTAGE-DEPENDENT CALCIUM CHANNEL BETA SUBUNIT-ASSOCIATED REGULATORY PROTEIN"/>
    <property type="match status" value="1"/>
</dbReference>
<dbReference type="GO" id="GO:0044325">
    <property type="term" value="F:transmembrane transporter binding"/>
    <property type="evidence" value="ECO:0007669"/>
    <property type="project" value="InterPro"/>
</dbReference>
<dbReference type="EMBL" id="JAINUG010000206">
    <property type="protein sequence ID" value="KAJ8387784.1"/>
    <property type="molecule type" value="Genomic_DNA"/>
</dbReference>
<dbReference type="InterPro" id="IPR037658">
    <property type="entry name" value="CBARP"/>
</dbReference>
<dbReference type="GO" id="GO:0005886">
    <property type="term" value="C:plasma membrane"/>
    <property type="evidence" value="ECO:0007669"/>
    <property type="project" value="TreeGrafter"/>
</dbReference>
<dbReference type="GO" id="GO:0030141">
    <property type="term" value="C:secretory granule"/>
    <property type="evidence" value="ECO:0007669"/>
    <property type="project" value="TreeGrafter"/>
</dbReference>
<gene>
    <name evidence="2" type="ORF">AAFF_G00150850</name>
</gene>
<dbReference type="AlphaFoldDB" id="A0AAD7RP43"/>
<accession>A0AAD7RP43</accession>
<evidence type="ECO:0000256" key="1">
    <source>
        <dbReference type="SAM" id="MobiDB-lite"/>
    </source>
</evidence>
<sequence length="332" mass="35218">MRTRPASKSSLSIFQVTAVWRLRHAHFTATAVTLSEPSVCPLPQTALTSLSASPSSGLPGDALNSVVDSSFIQTPPAPGPEGPRSSSIEVMAPGSRNGSSAGSGSEGAVATGGPSPGPAQGTVLQFFTKLRRHASLEGASPYFNIKKWKFDSSQRASSLDTRVGLDAHGGPMSPWLPLNVSGSDGLPACTCRTGQGSYTVEDRLNVEENGRRCSPTGCQWSPKRRQFQRQRAASESMDREDHDAHHIDIIQYIARTHDMAFCPGRAPPATCPPPPSAGIFNSLAIHPPLRRRRMATDIAQCCCSLQPIPSTARRAGGAVTTLLRQRGNPSAS</sequence>
<evidence type="ECO:0000313" key="2">
    <source>
        <dbReference type="EMBL" id="KAJ8387784.1"/>
    </source>
</evidence>
<comment type="caution">
    <text evidence="2">The sequence shown here is derived from an EMBL/GenBank/DDBJ whole genome shotgun (WGS) entry which is preliminary data.</text>
</comment>
<organism evidence="2 3">
    <name type="scientific">Aldrovandia affinis</name>
    <dbReference type="NCBI Taxonomy" id="143900"/>
    <lineage>
        <taxon>Eukaryota</taxon>
        <taxon>Metazoa</taxon>
        <taxon>Chordata</taxon>
        <taxon>Craniata</taxon>
        <taxon>Vertebrata</taxon>
        <taxon>Euteleostomi</taxon>
        <taxon>Actinopterygii</taxon>
        <taxon>Neopterygii</taxon>
        <taxon>Teleostei</taxon>
        <taxon>Notacanthiformes</taxon>
        <taxon>Halosauridae</taxon>
        <taxon>Aldrovandia</taxon>
    </lineage>
</organism>
<protein>
    <submittedName>
        <fullName evidence="2">Uncharacterized protein</fullName>
    </submittedName>
</protein>
<feature type="region of interest" description="Disordered" evidence="1">
    <location>
        <begin position="69"/>
        <end position="121"/>
    </location>
</feature>
<name>A0AAD7RP43_9TELE</name>